<keyword evidence="5" id="KW-0732">Signal</keyword>
<dbReference type="InterPro" id="IPR050227">
    <property type="entry name" value="Rab"/>
</dbReference>
<dbReference type="GO" id="GO:0003924">
    <property type="term" value="F:GTPase activity"/>
    <property type="evidence" value="ECO:0007669"/>
    <property type="project" value="InterPro"/>
</dbReference>
<reference evidence="6" key="1">
    <citation type="submission" date="2018-05" db="EMBL/GenBank/DDBJ databases">
        <title>Draft genome of Mucuna pruriens seed.</title>
        <authorList>
            <person name="Nnadi N.E."/>
            <person name="Vos R."/>
            <person name="Hasami M.H."/>
            <person name="Devisetty U.K."/>
            <person name="Aguiy J.C."/>
        </authorList>
    </citation>
    <scope>NUCLEOTIDE SEQUENCE [LARGE SCALE GENOMIC DNA]</scope>
    <source>
        <strain evidence="6">JCA_2017</strain>
    </source>
</reference>
<dbReference type="PANTHER" id="PTHR47977">
    <property type="entry name" value="RAS-RELATED PROTEIN RAB"/>
    <property type="match status" value="1"/>
</dbReference>
<dbReference type="STRING" id="157652.A0A371GCR6"/>
<feature type="signal peptide" evidence="5">
    <location>
        <begin position="1"/>
        <end position="24"/>
    </location>
</feature>
<dbReference type="PRINTS" id="PR00449">
    <property type="entry name" value="RASTRNSFRMNG"/>
</dbReference>
<dbReference type="GO" id="GO:0012505">
    <property type="term" value="C:endomembrane system"/>
    <property type="evidence" value="ECO:0007669"/>
    <property type="project" value="UniProtKB-SubCell"/>
</dbReference>
<dbReference type="OrthoDB" id="9989112at2759"/>
<evidence type="ECO:0000313" key="6">
    <source>
        <dbReference type="EMBL" id="RDX88306.1"/>
    </source>
</evidence>
<organism evidence="6 7">
    <name type="scientific">Mucuna pruriens</name>
    <name type="common">Velvet bean</name>
    <name type="synonym">Dolichos pruriens</name>
    <dbReference type="NCBI Taxonomy" id="157652"/>
    <lineage>
        <taxon>Eukaryota</taxon>
        <taxon>Viridiplantae</taxon>
        <taxon>Streptophyta</taxon>
        <taxon>Embryophyta</taxon>
        <taxon>Tracheophyta</taxon>
        <taxon>Spermatophyta</taxon>
        <taxon>Magnoliopsida</taxon>
        <taxon>eudicotyledons</taxon>
        <taxon>Gunneridae</taxon>
        <taxon>Pentapetalae</taxon>
        <taxon>rosids</taxon>
        <taxon>fabids</taxon>
        <taxon>Fabales</taxon>
        <taxon>Fabaceae</taxon>
        <taxon>Papilionoideae</taxon>
        <taxon>50 kb inversion clade</taxon>
        <taxon>NPAAA clade</taxon>
        <taxon>indigoferoid/millettioid clade</taxon>
        <taxon>Phaseoleae</taxon>
        <taxon>Mucuna</taxon>
    </lineage>
</organism>
<comment type="caution">
    <text evidence="6">The sequence shown here is derived from an EMBL/GenBank/DDBJ whole genome shotgun (WGS) entry which is preliminary data.</text>
</comment>
<gene>
    <name evidence="6" type="primary">RIC1</name>
    <name evidence="6" type="ORF">CR513_30121</name>
</gene>
<proteinExistence type="inferred from homology"/>
<dbReference type="FunFam" id="3.40.50.300:FF:001447">
    <property type="entry name" value="Ras-related protein Rab-1B"/>
    <property type="match status" value="1"/>
</dbReference>
<dbReference type="Pfam" id="PF00071">
    <property type="entry name" value="Ras"/>
    <property type="match status" value="1"/>
</dbReference>
<keyword evidence="7" id="KW-1185">Reference proteome</keyword>
<evidence type="ECO:0000256" key="3">
    <source>
        <dbReference type="ARBA" id="ARBA00023134"/>
    </source>
</evidence>
<evidence type="ECO:0000256" key="4">
    <source>
        <dbReference type="ARBA" id="ARBA00037868"/>
    </source>
</evidence>
<dbReference type="AlphaFoldDB" id="A0A371GCR6"/>
<dbReference type="SUPFAM" id="SSF52540">
    <property type="entry name" value="P-loop containing nucleoside triphosphate hydrolases"/>
    <property type="match status" value="1"/>
</dbReference>
<evidence type="ECO:0000256" key="2">
    <source>
        <dbReference type="ARBA" id="ARBA00022741"/>
    </source>
</evidence>
<name>A0A371GCR6_MUCPR</name>
<dbReference type="Gene3D" id="3.40.50.300">
    <property type="entry name" value="P-loop containing nucleotide triphosphate hydrolases"/>
    <property type="match status" value="1"/>
</dbReference>
<accession>A0A371GCR6</accession>
<dbReference type="GO" id="GO:0005525">
    <property type="term" value="F:GTP binding"/>
    <property type="evidence" value="ECO:0007669"/>
    <property type="project" value="UniProtKB-KW"/>
</dbReference>
<evidence type="ECO:0000256" key="1">
    <source>
        <dbReference type="ARBA" id="ARBA00006270"/>
    </source>
</evidence>
<keyword evidence="3" id="KW-0342">GTP-binding</keyword>
<comment type="subcellular location">
    <subcellularLocation>
        <location evidence="4">Endomembrane system</location>
        <topology evidence="4">Lipid-anchor</topology>
    </subcellularLocation>
</comment>
<dbReference type="EMBL" id="QJKJ01005982">
    <property type="protein sequence ID" value="RDX88306.1"/>
    <property type="molecule type" value="Genomic_DNA"/>
</dbReference>
<protein>
    <submittedName>
        <fullName evidence="6">Ras-related protein RIC1</fullName>
    </submittedName>
</protein>
<dbReference type="Proteomes" id="UP000257109">
    <property type="component" value="Unassembled WGS sequence"/>
</dbReference>
<dbReference type="InterPro" id="IPR027417">
    <property type="entry name" value="P-loop_NTPase"/>
</dbReference>
<evidence type="ECO:0000313" key="7">
    <source>
        <dbReference type="Proteomes" id="UP000257109"/>
    </source>
</evidence>
<dbReference type="PROSITE" id="PS51419">
    <property type="entry name" value="RAB"/>
    <property type="match status" value="1"/>
</dbReference>
<dbReference type="InterPro" id="IPR001806">
    <property type="entry name" value="Small_GTPase"/>
</dbReference>
<feature type="chain" id="PRO_5016877709" evidence="5">
    <location>
        <begin position="25"/>
        <end position="112"/>
    </location>
</feature>
<evidence type="ECO:0000256" key="5">
    <source>
        <dbReference type="SAM" id="SignalP"/>
    </source>
</evidence>
<sequence>MSIDEATNMSISLLLLSLFPMMISNFDHSSHSSVGKSCIVLRFVGDSFLHNYINTIRMDFKICTKEKDKKSIKVQIWNSTSHERLWTVTGNYYLGGHGIIVVYDVSEQERYQ</sequence>
<comment type="similarity">
    <text evidence="1">Belongs to the small GTPase superfamily. Rab family.</text>
</comment>
<keyword evidence="2" id="KW-0547">Nucleotide-binding</keyword>
<feature type="non-terminal residue" evidence="6">
    <location>
        <position position="1"/>
    </location>
</feature>